<keyword evidence="3" id="KW-1185">Reference proteome</keyword>
<dbReference type="STRING" id="867904.Metho_0104"/>
<dbReference type="KEGG" id="mhz:Metho_0104"/>
<dbReference type="Gene3D" id="3.40.1180.10">
    <property type="entry name" value="Decaprenyl diphosphate synthase-like"/>
    <property type="match status" value="1"/>
</dbReference>
<protein>
    <submittedName>
        <fullName evidence="2">Undecaprenyl pyrophosphate synthase</fullName>
    </submittedName>
</protein>
<sequence>MKYRSILNSVYEKYILRDLSLNPDSVPGNLTLVISESDLLYENGMDKLGIYILWCLELHIKVISIYVDVLDTEENLRSAMMVSLLEPLSLLMEQLPKEIGFEIYNAAGESVKTRSGMNLMVYMAIDFGGRSEITKAVRTILEDVKMKKISPEQIDEKAIESHLMLKHEPDLVIRAGGKHLSDFMIWQSVYSELFFTDVNWSGFRKIDLLRILRDFRKRQRRYGK</sequence>
<reference evidence="3" key="1">
    <citation type="submission" date="2012-02" db="EMBL/GenBank/DDBJ databases">
        <title>Complete sequence of chromosome of Methanomethylovorans hollandica DSM 15978.</title>
        <authorList>
            <person name="Lucas S."/>
            <person name="Copeland A."/>
            <person name="Lapidus A."/>
            <person name="Glavina del Rio T."/>
            <person name="Dalin E."/>
            <person name="Tice H."/>
            <person name="Bruce D."/>
            <person name="Goodwin L."/>
            <person name="Pitluck S."/>
            <person name="Peters L."/>
            <person name="Mikhailova N."/>
            <person name="Held B."/>
            <person name="Kyrpides N."/>
            <person name="Mavromatis K."/>
            <person name="Ivanova N."/>
            <person name="Brettin T."/>
            <person name="Detter J.C."/>
            <person name="Han C."/>
            <person name="Larimer F."/>
            <person name="Land M."/>
            <person name="Hauser L."/>
            <person name="Markowitz V."/>
            <person name="Cheng J.-F."/>
            <person name="Hugenholtz P."/>
            <person name="Woyke T."/>
            <person name="Wu D."/>
            <person name="Spring S."/>
            <person name="Schroeder M."/>
            <person name="Brambilla E."/>
            <person name="Klenk H.-P."/>
            <person name="Eisen J.A."/>
        </authorList>
    </citation>
    <scope>NUCLEOTIDE SEQUENCE [LARGE SCALE GENOMIC DNA]</scope>
    <source>
        <strain evidence="3">DSM 15978 / NBRC 107637 / DMS1</strain>
    </source>
</reference>
<organism evidence="2 3">
    <name type="scientific">Methanomethylovorans hollandica (strain DSM 15978 / NBRC 107637 / DMS1)</name>
    <dbReference type="NCBI Taxonomy" id="867904"/>
    <lineage>
        <taxon>Archaea</taxon>
        <taxon>Methanobacteriati</taxon>
        <taxon>Methanobacteriota</taxon>
        <taxon>Stenosarchaea group</taxon>
        <taxon>Methanomicrobia</taxon>
        <taxon>Methanosarcinales</taxon>
        <taxon>Methanosarcinaceae</taxon>
        <taxon>Methanomethylovorans</taxon>
    </lineage>
</organism>
<dbReference type="FunFam" id="3.40.1180.10:FF:000016">
    <property type="entry name" value="Undecaprenyl diphosphate synthase"/>
    <property type="match status" value="1"/>
</dbReference>
<dbReference type="AlphaFoldDB" id="L0KWF2"/>
<dbReference type="Proteomes" id="UP000010866">
    <property type="component" value="Chromosome"/>
</dbReference>
<dbReference type="InterPro" id="IPR001441">
    <property type="entry name" value="UPP_synth-like"/>
</dbReference>
<name>L0KWF2_METHD</name>
<evidence type="ECO:0000313" key="2">
    <source>
        <dbReference type="EMBL" id="AGB48393.1"/>
    </source>
</evidence>
<dbReference type="OrthoDB" id="140576at2157"/>
<dbReference type="PANTHER" id="PTHR10291">
    <property type="entry name" value="DEHYDRODOLICHYL DIPHOSPHATE SYNTHASE FAMILY MEMBER"/>
    <property type="match status" value="1"/>
</dbReference>
<dbReference type="GO" id="GO:0016094">
    <property type="term" value="P:polyprenol biosynthetic process"/>
    <property type="evidence" value="ECO:0007669"/>
    <property type="project" value="TreeGrafter"/>
</dbReference>
<dbReference type="GO" id="GO:0045547">
    <property type="term" value="F:ditrans,polycis-polyprenyl diphosphate synthase [(2E,6E)-farnesyl diphosphate specific] activity"/>
    <property type="evidence" value="ECO:0007669"/>
    <property type="project" value="TreeGrafter"/>
</dbReference>
<dbReference type="PANTHER" id="PTHR10291:SF28">
    <property type="entry name" value="UNDECAPRENYL DIPHOSPHATE SYNTHASE"/>
    <property type="match status" value="1"/>
</dbReference>
<gene>
    <name evidence="2" type="ordered locus">Metho_0104</name>
</gene>
<dbReference type="HOGENOM" id="CLU_038505_2_1_2"/>
<proteinExistence type="predicted"/>
<accession>L0KWF2</accession>
<evidence type="ECO:0000256" key="1">
    <source>
        <dbReference type="ARBA" id="ARBA00022679"/>
    </source>
</evidence>
<dbReference type="SUPFAM" id="SSF64005">
    <property type="entry name" value="Undecaprenyl diphosphate synthase"/>
    <property type="match status" value="1"/>
</dbReference>
<evidence type="ECO:0000313" key="3">
    <source>
        <dbReference type="Proteomes" id="UP000010866"/>
    </source>
</evidence>
<dbReference type="InterPro" id="IPR036424">
    <property type="entry name" value="UPP_synth-like_sf"/>
</dbReference>
<dbReference type="Pfam" id="PF01255">
    <property type="entry name" value="Prenyltransf"/>
    <property type="match status" value="1"/>
</dbReference>
<dbReference type="EMBL" id="CP003362">
    <property type="protein sequence ID" value="AGB48393.1"/>
    <property type="molecule type" value="Genomic_DNA"/>
</dbReference>
<keyword evidence="1" id="KW-0808">Transferase</keyword>